<evidence type="ECO:0000313" key="2">
    <source>
        <dbReference type="Proteomes" id="UP000782901"/>
    </source>
</evidence>
<organism evidence="1 2">
    <name type="scientific">Bacteroides thetaiotaomicron</name>
    <dbReference type="NCBI Taxonomy" id="818"/>
    <lineage>
        <taxon>Bacteria</taxon>
        <taxon>Pseudomonadati</taxon>
        <taxon>Bacteroidota</taxon>
        <taxon>Bacteroidia</taxon>
        <taxon>Bacteroidales</taxon>
        <taxon>Bacteroidaceae</taxon>
        <taxon>Bacteroides</taxon>
    </lineage>
</organism>
<dbReference type="AlphaFoldDB" id="A0A943DMF9"/>
<dbReference type="EMBL" id="JAGZEE010000002">
    <property type="protein sequence ID" value="MBS5409595.1"/>
    <property type="molecule type" value="Genomic_DNA"/>
</dbReference>
<dbReference type="SUPFAM" id="SSF63825">
    <property type="entry name" value="YWTD domain"/>
    <property type="match status" value="1"/>
</dbReference>
<sequence>MKERTDSKITKDHNHMKFSIFTLCIIFFICCKSTHTEDNNYDMKTLTFKESAGALEDTIFFKSAIMLPLETDSSALIGYVSRIYMADDTLFILDQNFQSIIIYDSKGRYINSIQNVGAGPKEYIDLGDICVDNTNKELLVLCTRPSKVQYYSYHGELLREKQLGDKYYSHIGMDGKYIYLHDDTGINKNKEIDIYDRQLNYMESALERGESFKNNDASTISHFCQGSTMTQGSSVLIARDFDNTIFEAKDGKVYPKYLLDFKEHTLPKELLDGKMKSFEFLDYCRENKYIISVKEFVESPRFLLFTTNLGVFVCDKQKQEMTRYSFLLNTESGMGGSDFQIIGNTNKLATVESVSRMKQMLEDRLKYNPDAAKWNVDFSKKINAMDDEANPVLFIYDF</sequence>
<dbReference type="InterPro" id="IPR011042">
    <property type="entry name" value="6-blade_b-propeller_TolB-like"/>
</dbReference>
<reference evidence="1" key="1">
    <citation type="submission" date="2021-02" db="EMBL/GenBank/DDBJ databases">
        <title>Infant gut strain persistence is associated with maternal origin, phylogeny, and functional potential including surface adhesion and iron acquisition.</title>
        <authorList>
            <person name="Lou Y.C."/>
        </authorList>
    </citation>
    <scope>NUCLEOTIDE SEQUENCE</scope>
    <source>
        <strain evidence="1">L3_082_243G1_dasL3_082_243G1_maxbin2.maxbin.015s ta_sub</strain>
    </source>
</reference>
<dbReference type="Gene3D" id="2.120.10.30">
    <property type="entry name" value="TolB, C-terminal domain"/>
    <property type="match status" value="1"/>
</dbReference>
<comment type="caution">
    <text evidence="1">The sequence shown here is derived from an EMBL/GenBank/DDBJ whole genome shotgun (WGS) entry which is preliminary data.</text>
</comment>
<name>A0A943DMF9_BACT4</name>
<gene>
    <name evidence="1" type="ORF">KHY35_02575</name>
</gene>
<proteinExistence type="predicted"/>
<accession>A0A943DMF9</accession>
<dbReference type="Pfam" id="PF17170">
    <property type="entry name" value="DUF5128"/>
    <property type="match status" value="1"/>
</dbReference>
<evidence type="ECO:0000313" key="1">
    <source>
        <dbReference type="EMBL" id="MBS5409595.1"/>
    </source>
</evidence>
<protein>
    <submittedName>
        <fullName evidence="1">6-bladed beta-propeller</fullName>
    </submittedName>
</protein>
<dbReference type="Proteomes" id="UP000782901">
    <property type="component" value="Unassembled WGS sequence"/>
</dbReference>